<keyword evidence="3" id="KW-1185">Reference proteome</keyword>
<dbReference type="Proteomes" id="UP001046870">
    <property type="component" value="Chromosome 10"/>
</dbReference>
<proteinExistence type="predicted"/>
<protein>
    <submittedName>
        <fullName evidence="2">Uncharacterized protein</fullName>
    </submittedName>
</protein>
<sequence>MDIKQSLERVPARSALRKLRKTENEEEGLPFQHQPQCSPRHHLRKKAGMKWKSKPKQVQAATDPLPRVLRANREAV</sequence>
<feature type="compositionally biased region" description="Basic residues" evidence="1">
    <location>
        <begin position="39"/>
        <end position="55"/>
    </location>
</feature>
<feature type="region of interest" description="Disordered" evidence="1">
    <location>
        <begin position="1"/>
        <end position="76"/>
    </location>
</feature>
<gene>
    <name evidence="2" type="ORF">MATL_G00130210</name>
</gene>
<organism evidence="2 3">
    <name type="scientific">Megalops atlanticus</name>
    <name type="common">Tarpon</name>
    <name type="synonym">Clupea gigantea</name>
    <dbReference type="NCBI Taxonomy" id="7932"/>
    <lineage>
        <taxon>Eukaryota</taxon>
        <taxon>Metazoa</taxon>
        <taxon>Chordata</taxon>
        <taxon>Craniata</taxon>
        <taxon>Vertebrata</taxon>
        <taxon>Euteleostomi</taxon>
        <taxon>Actinopterygii</taxon>
        <taxon>Neopterygii</taxon>
        <taxon>Teleostei</taxon>
        <taxon>Elopiformes</taxon>
        <taxon>Megalopidae</taxon>
        <taxon>Megalops</taxon>
    </lineage>
</organism>
<evidence type="ECO:0000256" key="1">
    <source>
        <dbReference type="SAM" id="MobiDB-lite"/>
    </source>
</evidence>
<comment type="caution">
    <text evidence="2">The sequence shown here is derived from an EMBL/GenBank/DDBJ whole genome shotgun (WGS) entry which is preliminary data.</text>
</comment>
<dbReference type="AlphaFoldDB" id="A0A9D3PWB9"/>
<reference evidence="2" key="1">
    <citation type="submission" date="2021-01" db="EMBL/GenBank/DDBJ databases">
        <authorList>
            <person name="Zahm M."/>
            <person name="Roques C."/>
            <person name="Cabau C."/>
            <person name="Klopp C."/>
            <person name="Donnadieu C."/>
            <person name="Jouanno E."/>
            <person name="Lampietro C."/>
            <person name="Louis A."/>
            <person name="Herpin A."/>
            <person name="Echchiki A."/>
            <person name="Berthelot C."/>
            <person name="Parey E."/>
            <person name="Roest-Crollius H."/>
            <person name="Braasch I."/>
            <person name="Postlethwait J."/>
            <person name="Bobe J."/>
            <person name="Montfort J."/>
            <person name="Bouchez O."/>
            <person name="Begum T."/>
            <person name="Mejri S."/>
            <person name="Adams A."/>
            <person name="Chen W.-J."/>
            <person name="Guiguen Y."/>
        </authorList>
    </citation>
    <scope>NUCLEOTIDE SEQUENCE</scope>
    <source>
        <strain evidence="2">YG-15Mar2019-1</strain>
        <tissue evidence="2">Brain</tissue>
    </source>
</reference>
<dbReference type="EMBL" id="JAFDVH010000010">
    <property type="protein sequence ID" value="KAG7469570.1"/>
    <property type="molecule type" value="Genomic_DNA"/>
</dbReference>
<feature type="compositionally biased region" description="Basic and acidic residues" evidence="1">
    <location>
        <begin position="1"/>
        <end position="11"/>
    </location>
</feature>
<evidence type="ECO:0000313" key="2">
    <source>
        <dbReference type="EMBL" id="KAG7469570.1"/>
    </source>
</evidence>
<accession>A0A9D3PWB9</accession>
<name>A0A9D3PWB9_MEGAT</name>
<evidence type="ECO:0000313" key="3">
    <source>
        <dbReference type="Proteomes" id="UP001046870"/>
    </source>
</evidence>